<name>A0A8H6L779_9LECA</name>
<keyword evidence="2" id="KW-0732">Signal</keyword>
<dbReference type="EMBL" id="JACCJC010000010">
    <property type="protein sequence ID" value="KAF6238309.1"/>
    <property type="molecule type" value="Genomic_DNA"/>
</dbReference>
<sequence length="138" mass="12714">MHLRTSTSAILLCCLLSLFAGASAELIPRNLDLIPRQASASFSPSATAVASAAASAAFTAAASASGVAQGGGENNGAGGGQGGGEGGASGGGSNPVIAAGSMGVTSASSKAGAAPKPTGEVNARALAMGAAGLIVGML</sequence>
<protein>
    <submittedName>
        <fullName evidence="3">Uncharacterized protein</fullName>
    </submittedName>
</protein>
<evidence type="ECO:0000313" key="3">
    <source>
        <dbReference type="EMBL" id="KAF6238309.1"/>
    </source>
</evidence>
<dbReference type="RefSeq" id="XP_037167616.1">
    <property type="nucleotide sequence ID" value="XM_037305514.1"/>
</dbReference>
<evidence type="ECO:0000256" key="2">
    <source>
        <dbReference type="SAM" id="SignalP"/>
    </source>
</evidence>
<keyword evidence="4" id="KW-1185">Reference proteome</keyword>
<evidence type="ECO:0000256" key="1">
    <source>
        <dbReference type="SAM" id="MobiDB-lite"/>
    </source>
</evidence>
<accession>A0A8H6L779</accession>
<dbReference type="Proteomes" id="UP000578531">
    <property type="component" value="Unassembled WGS sequence"/>
</dbReference>
<feature type="signal peptide" evidence="2">
    <location>
        <begin position="1"/>
        <end position="24"/>
    </location>
</feature>
<evidence type="ECO:0000313" key="4">
    <source>
        <dbReference type="Proteomes" id="UP000578531"/>
    </source>
</evidence>
<reference evidence="3 4" key="1">
    <citation type="journal article" date="2020" name="Genomics">
        <title>Complete, high-quality genomes from long-read metagenomic sequencing of two wolf lichen thalli reveals enigmatic genome architecture.</title>
        <authorList>
            <person name="McKenzie S.K."/>
            <person name="Walston R.F."/>
            <person name="Allen J.L."/>
        </authorList>
    </citation>
    <scope>NUCLEOTIDE SEQUENCE [LARGE SCALE GENOMIC DNA]</scope>
    <source>
        <strain evidence="3">WasteWater2</strain>
    </source>
</reference>
<dbReference type="AlphaFoldDB" id="A0A8H6L779"/>
<dbReference type="GeneID" id="59285255"/>
<feature type="compositionally biased region" description="Gly residues" evidence="1">
    <location>
        <begin position="68"/>
        <end position="93"/>
    </location>
</feature>
<comment type="caution">
    <text evidence="3">The sequence shown here is derived from an EMBL/GenBank/DDBJ whole genome shotgun (WGS) entry which is preliminary data.</text>
</comment>
<gene>
    <name evidence="3" type="ORF">HO173_003589</name>
</gene>
<proteinExistence type="predicted"/>
<feature type="region of interest" description="Disordered" evidence="1">
    <location>
        <begin position="66"/>
        <end position="95"/>
    </location>
</feature>
<organism evidence="3 4">
    <name type="scientific">Letharia columbiana</name>
    <dbReference type="NCBI Taxonomy" id="112416"/>
    <lineage>
        <taxon>Eukaryota</taxon>
        <taxon>Fungi</taxon>
        <taxon>Dikarya</taxon>
        <taxon>Ascomycota</taxon>
        <taxon>Pezizomycotina</taxon>
        <taxon>Lecanoromycetes</taxon>
        <taxon>OSLEUM clade</taxon>
        <taxon>Lecanoromycetidae</taxon>
        <taxon>Lecanorales</taxon>
        <taxon>Lecanorineae</taxon>
        <taxon>Parmeliaceae</taxon>
        <taxon>Letharia</taxon>
    </lineage>
</organism>
<feature type="chain" id="PRO_5034401399" evidence="2">
    <location>
        <begin position="25"/>
        <end position="138"/>
    </location>
</feature>